<dbReference type="EMBL" id="OZ034819">
    <property type="protein sequence ID" value="CAL1396501.1"/>
    <property type="molecule type" value="Genomic_DNA"/>
</dbReference>
<reference evidence="1 2" key="1">
    <citation type="submission" date="2024-04" db="EMBL/GenBank/DDBJ databases">
        <authorList>
            <person name="Fracassetti M."/>
        </authorList>
    </citation>
    <scope>NUCLEOTIDE SEQUENCE [LARGE SCALE GENOMIC DNA]</scope>
</reference>
<dbReference type="AlphaFoldDB" id="A0AAV2FDZ3"/>
<sequence length="92" mass="9872">MISIEVREARRVGAGEAIGVARAGKRRSSEKGSMQTLERQCMSSPVACRAISSPQSPSPSPSLGIWRAPSPSPLTIAAARIFFFSYYCVVGR</sequence>
<evidence type="ECO:0000313" key="1">
    <source>
        <dbReference type="EMBL" id="CAL1396501.1"/>
    </source>
</evidence>
<evidence type="ECO:0000313" key="2">
    <source>
        <dbReference type="Proteomes" id="UP001497516"/>
    </source>
</evidence>
<name>A0AAV2FDZ3_9ROSI</name>
<organism evidence="1 2">
    <name type="scientific">Linum trigynum</name>
    <dbReference type="NCBI Taxonomy" id="586398"/>
    <lineage>
        <taxon>Eukaryota</taxon>
        <taxon>Viridiplantae</taxon>
        <taxon>Streptophyta</taxon>
        <taxon>Embryophyta</taxon>
        <taxon>Tracheophyta</taxon>
        <taxon>Spermatophyta</taxon>
        <taxon>Magnoliopsida</taxon>
        <taxon>eudicotyledons</taxon>
        <taxon>Gunneridae</taxon>
        <taxon>Pentapetalae</taxon>
        <taxon>rosids</taxon>
        <taxon>fabids</taxon>
        <taxon>Malpighiales</taxon>
        <taxon>Linaceae</taxon>
        <taxon>Linum</taxon>
    </lineage>
</organism>
<accession>A0AAV2FDZ3</accession>
<dbReference type="Proteomes" id="UP001497516">
    <property type="component" value="Chromosome 6"/>
</dbReference>
<keyword evidence="2" id="KW-1185">Reference proteome</keyword>
<gene>
    <name evidence="1" type="ORF">LTRI10_LOCUS36863</name>
</gene>
<proteinExistence type="predicted"/>
<protein>
    <submittedName>
        <fullName evidence="1">Uncharacterized protein</fullName>
    </submittedName>
</protein>